<sequence>MTPSKYLALMTLLLLGMFSNTLAVVLGRSGPNEPGYWDLQRPLDFEQGGIEGYADSNPLGKVQSPPVKRHWCPRGMAYSAPLGRCRMSLAAMRGRGRRY</sequence>
<dbReference type="Proteomes" id="UP001283361">
    <property type="component" value="Unassembled WGS sequence"/>
</dbReference>
<comment type="caution">
    <text evidence="2">The sequence shown here is derived from an EMBL/GenBank/DDBJ whole genome shotgun (WGS) entry which is preliminary data.</text>
</comment>
<name>A0AAE0YEP8_9GAST</name>
<reference evidence="2" key="1">
    <citation type="journal article" date="2023" name="G3 (Bethesda)">
        <title>A reference genome for the long-term kleptoplast-retaining sea slug Elysia crispata morphotype clarki.</title>
        <authorList>
            <person name="Eastman K.E."/>
            <person name="Pendleton A.L."/>
            <person name="Shaikh M.A."/>
            <person name="Suttiyut T."/>
            <person name="Ogas R."/>
            <person name="Tomko P."/>
            <person name="Gavelis G."/>
            <person name="Widhalm J.R."/>
            <person name="Wisecaver J.H."/>
        </authorList>
    </citation>
    <scope>NUCLEOTIDE SEQUENCE</scope>
    <source>
        <strain evidence="2">ECLA1</strain>
    </source>
</reference>
<organism evidence="2 3">
    <name type="scientific">Elysia crispata</name>
    <name type="common">lettuce slug</name>
    <dbReference type="NCBI Taxonomy" id="231223"/>
    <lineage>
        <taxon>Eukaryota</taxon>
        <taxon>Metazoa</taxon>
        <taxon>Spiralia</taxon>
        <taxon>Lophotrochozoa</taxon>
        <taxon>Mollusca</taxon>
        <taxon>Gastropoda</taxon>
        <taxon>Heterobranchia</taxon>
        <taxon>Euthyneura</taxon>
        <taxon>Panpulmonata</taxon>
        <taxon>Sacoglossa</taxon>
        <taxon>Placobranchoidea</taxon>
        <taxon>Plakobranchidae</taxon>
        <taxon>Elysia</taxon>
    </lineage>
</organism>
<gene>
    <name evidence="2" type="ORF">RRG08_011194</name>
</gene>
<feature type="signal peptide" evidence="1">
    <location>
        <begin position="1"/>
        <end position="23"/>
    </location>
</feature>
<accession>A0AAE0YEP8</accession>
<keyword evidence="1" id="KW-0732">Signal</keyword>
<dbReference type="AlphaFoldDB" id="A0AAE0YEP8"/>
<feature type="chain" id="PRO_5042012703" evidence="1">
    <location>
        <begin position="24"/>
        <end position="99"/>
    </location>
</feature>
<protein>
    <submittedName>
        <fullName evidence="2">Uncharacterized protein</fullName>
    </submittedName>
</protein>
<proteinExistence type="predicted"/>
<evidence type="ECO:0000313" key="3">
    <source>
        <dbReference type="Proteomes" id="UP001283361"/>
    </source>
</evidence>
<evidence type="ECO:0000313" key="2">
    <source>
        <dbReference type="EMBL" id="KAK3741418.1"/>
    </source>
</evidence>
<evidence type="ECO:0000256" key="1">
    <source>
        <dbReference type="SAM" id="SignalP"/>
    </source>
</evidence>
<dbReference type="EMBL" id="JAWDGP010006428">
    <property type="protein sequence ID" value="KAK3741418.1"/>
    <property type="molecule type" value="Genomic_DNA"/>
</dbReference>
<keyword evidence="3" id="KW-1185">Reference proteome</keyword>